<dbReference type="GO" id="GO:0004930">
    <property type="term" value="F:G protein-coupled receptor activity"/>
    <property type="evidence" value="ECO:0007669"/>
    <property type="project" value="TreeGrafter"/>
</dbReference>
<dbReference type="PANTHER" id="PTHR23112">
    <property type="entry name" value="G PROTEIN-COUPLED RECEPTOR 157-RELATED"/>
    <property type="match status" value="1"/>
</dbReference>
<name>A0A4Y9ZF81_9AGAM</name>
<feature type="non-terminal residue" evidence="6">
    <location>
        <position position="367"/>
    </location>
</feature>
<gene>
    <name evidence="6" type="ORF">EWM64_g10760</name>
</gene>
<proteinExistence type="predicted"/>
<dbReference type="GO" id="GO:0005886">
    <property type="term" value="C:plasma membrane"/>
    <property type="evidence" value="ECO:0007669"/>
    <property type="project" value="TreeGrafter"/>
</dbReference>
<dbReference type="Proteomes" id="UP000298061">
    <property type="component" value="Unassembled WGS sequence"/>
</dbReference>
<comment type="caution">
    <text evidence="6">The sequence shown here is derived from an EMBL/GenBank/DDBJ whole genome shotgun (WGS) entry which is preliminary data.</text>
</comment>
<feature type="transmembrane region" description="Helical" evidence="5">
    <location>
        <begin position="73"/>
        <end position="90"/>
    </location>
</feature>
<reference evidence="6 7" key="1">
    <citation type="submission" date="2019-02" db="EMBL/GenBank/DDBJ databases">
        <title>Genome sequencing of the rare red list fungi Hericium alpestre (H. flagellum).</title>
        <authorList>
            <person name="Buettner E."/>
            <person name="Kellner H."/>
        </authorList>
    </citation>
    <scope>NUCLEOTIDE SEQUENCE [LARGE SCALE GENOMIC DNA]</scope>
    <source>
        <strain evidence="6 7">DSM 108284</strain>
    </source>
</reference>
<keyword evidence="3 5" id="KW-1133">Transmembrane helix</keyword>
<evidence type="ECO:0000256" key="4">
    <source>
        <dbReference type="ARBA" id="ARBA00023136"/>
    </source>
</evidence>
<dbReference type="AlphaFoldDB" id="A0A4Y9ZF81"/>
<organism evidence="6 7">
    <name type="scientific">Hericium alpestre</name>
    <dbReference type="NCBI Taxonomy" id="135208"/>
    <lineage>
        <taxon>Eukaryota</taxon>
        <taxon>Fungi</taxon>
        <taxon>Dikarya</taxon>
        <taxon>Basidiomycota</taxon>
        <taxon>Agaricomycotina</taxon>
        <taxon>Agaricomycetes</taxon>
        <taxon>Russulales</taxon>
        <taxon>Hericiaceae</taxon>
        <taxon>Hericium</taxon>
    </lineage>
</organism>
<comment type="subcellular location">
    <subcellularLocation>
        <location evidence="1">Membrane</location>
        <topology evidence="1">Multi-pass membrane protein</topology>
    </subcellularLocation>
</comment>
<evidence type="ECO:0000313" key="7">
    <source>
        <dbReference type="Proteomes" id="UP000298061"/>
    </source>
</evidence>
<evidence type="ECO:0000256" key="1">
    <source>
        <dbReference type="ARBA" id="ARBA00004141"/>
    </source>
</evidence>
<feature type="transmembrane region" description="Helical" evidence="5">
    <location>
        <begin position="222"/>
        <end position="238"/>
    </location>
</feature>
<sequence>MPMTSPDTLTLPDGKLFTSSLSYTDADRRGTIVLLVASGLSTLAVLILLTVIASSAFKSHGTKSPNSFVRSPAIGYFLSLFLCDVLQAVVKQTADIGIAFWSLMIAFHTFHVFFSDLPARRSTMCGILISGWSATGAVVIAGPATMQPDEHGPFYGITDGRCFITESYNLQRGLLDYMIMILSATCAFIIYIVISRRLHSTSQRKSEKPSETLYLKKLGRQMLLYPVAYALLILPVTVERSVTWFGHGHVSLAATTFCDTVYLLSGLVHAILFICTRPMLADRDAVPQIVISKPHFLESSVSITPSRPEFGKREQASMNDTFESYDISHVEANRDFSDITDFEASSGSEQETRAWRLSAASFSSESD</sequence>
<protein>
    <recommendedName>
        <fullName evidence="8">Glucose receptor Git3 N-terminal domain-containing protein</fullName>
    </recommendedName>
</protein>
<feature type="transmembrane region" description="Helical" evidence="5">
    <location>
        <begin position="250"/>
        <end position="274"/>
    </location>
</feature>
<evidence type="ECO:0000313" key="6">
    <source>
        <dbReference type="EMBL" id="TFY73252.1"/>
    </source>
</evidence>
<feature type="transmembrane region" description="Helical" evidence="5">
    <location>
        <begin position="177"/>
        <end position="194"/>
    </location>
</feature>
<evidence type="ECO:0000256" key="5">
    <source>
        <dbReference type="SAM" id="Phobius"/>
    </source>
</evidence>
<evidence type="ECO:0000256" key="3">
    <source>
        <dbReference type="ARBA" id="ARBA00022989"/>
    </source>
</evidence>
<keyword evidence="4 5" id="KW-0472">Membrane</keyword>
<dbReference type="STRING" id="135208.A0A4Y9ZF81"/>
<dbReference type="Gene3D" id="1.20.1070.10">
    <property type="entry name" value="Rhodopsin 7-helix transmembrane proteins"/>
    <property type="match status" value="1"/>
</dbReference>
<evidence type="ECO:0008006" key="8">
    <source>
        <dbReference type="Google" id="ProtNLM"/>
    </source>
</evidence>
<feature type="transmembrane region" description="Helical" evidence="5">
    <location>
        <begin position="96"/>
        <end position="114"/>
    </location>
</feature>
<dbReference type="PANTHER" id="PTHR23112:SF37">
    <property type="entry name" value="G PROTEIN-COUPLED RECEPTOR GPR1"/>
    <property type="match status" value="1"/>
</dbReference>
<dbReference type="EMBL" id="SFCI01003103">
    <property type="protein sequence ID" value="TFY73252.1"/>
    <property type="molecule type" value="Genomic_DNA"/>
</dbReference>
<keyword evidence="7" id="KW-1185">Reference proteome</keyword>
<accession>A0A4Y9ZF81</accession>
<dbReference type="GO" id="GO:0007189">
    <property type="term" value="P:adenylate cyclase-activating G protein-coupled receptor signaling pathway"/>
    <property type="evidence" value="ECO:0007669"/>
    <property type="project" value="TreeGrafter"/>
</dbReference>
<keyword evidence="2 5" id="KW-0812">Transmembrane</keyword>
<feature type="transmembrane region" description="Helical" evidence="5">
    <location>
        <begin position="32"/>
        <end position="52"/>
    </location>
</feature>
<dbReference type="SUPFAM" id="SSF81321">
    <property type="entry name" value="Family A G protein-coupled receptor-like"/>
    <property type="match status" value="1"/>
</dbReference>
<dbReference type="OrthoDB" id="100006at2759"/>
<evidence type="ECO:0000256" key="2">
    <source>
        <dbReference type="ARBA" id="ARBA00022692"/>
    </source>
</evidence>